<dbReference type="SUPFAM" id="SSF51430">
    <property type="entry name" value="NAD(P)-linked oxidoreductase"/>
    <property type="match status" value="1"/>
</dbReference>
<evidence type="ECO:0000313" key="10">
    <source>
        <dbReference type="Proteomes" id="UP001558652"/>
    </source>
</evidence>
<dbReference type="InterPro" id="IPR036812">
    <property type="entry name" value="NAD(P)_OxRdtase_dom_sf"/>
</dbReference>
<reference evidence="9 10" key="1">
    <citation type="submission" date="2024-07" db="EMBL/GenBank/DDBJ databases">
        <title>Chromosome-level genome assembly of the water stick insect Ranatra chinensis (Heteroptera: Nepidae).</title>
        <authorList>
            <person name="Liu X."/>
        </authorList>
    </citation>
    <scope>NUCLEOTIDE SEQUENCE [LARGE SCALE GENOMIC DNA]</scope>
    <source>
        <strain evidence="9">Cailab_2021Rc</strain>
        <tissue evidence="9">Muscle</tissue>
    </source>
</reference>
<dbReference type="GO" id="GO:0006750">
    <property type="term" value="P:glutathione biosynthetic process"/>
    <property type="evidence" value="ECO:0007669"/>
    <property type="project" value="UniProtKB-KW"/>
</dbReference>
<evidence type="ECO:0000313" key="9">
    <source>
        <dbReference type="EMBL" id="KAL1115102.1"/>
    </source>
</evidence>
<comment type="caution">
    <text evidence="9">The sequence shown here is derived from an EMBL/GenBank/DDBJ whole genome shotgun (WGS) entry which is preliminary data.</text>
</comment>
<dbReference type="Gene3D" id="3.20.20.100">
    <property type="entry name" value="NADP-dependent oxidoreductase domain"/>
    <property type="match status" value="1"/>
</dbReference>
<dbReference type="AlphaFoldDB" id="A0ABD0XV00"/>
<keyword evidence="10" id="KW-1185">Reference proteome</keyword>
<name>A0ABD0XV00_9HEMI</name>
<comment type="pathway">
    <text evidence="1">Sulfur metabolism; glutathione biosynthesis; glutathione from L-cysteine and L-glutamate: step 1/2.</text>
</comment>
<dbReference type="InterPro" id="IPR032963">
    <property type="entry name" value="Gclm"/>
</dbReference>
<evidence type="ECO:0000256" key="4">
    <source>
        <dbReference type="ARBA" id="ARBA00022684"/>
    </source>
</evidence>
<dbReference type="PANTHER" id="PTHR13295:SF4">
    <property type="entry name" value="GLUTAMATE--CYSTEINE LIGASE REGULATORY SUBUNIT"/>
    <property type="match status" value="1"/>
</dbReference>
<sequence>MLRDVPEGVKKIYIHTGNILNLNEVKKKAGQNPTDELIESLKIALKEEPRLDETGVYNVHGSEGAYGGGGGGCDKASLGELTTGVKLFVSPDGPPQAIVEAVEKRESSTLLRLSLYEPKGWQITRTNFSTANYPQSLKLKMASKRRNMFYQNKKQDTTEIVLPYLEVDAIDSLVLADPGGGLLSGMWRVLEDCSTAGQINRMGVSDVDTETFVQLYNSAKVSKRSQFRF</sequence>
<dbReference type="EMBL" id="JBFDAA010000020">
    <property type="protein sequence ID" value="KAL1115102.1"/>
    <property type="molecule type" value="Genomic_DNA"/>
</dbReference>
<keyword evidence="4" id="KW-0317">Glutathione biosynthesis</keyword>
<protein>
    <recommendedName>
        <fullName evidence="7">GCS light chain</fullName>
    </recommendedName>
    <alternativeName>
        <fullName evidence="5">Gamma-ECS regulatory subunit</fullName>
    </alternativeName>
    <alternativeName>
        <fullName evidence="8">Gamma-glutamylcysteine synthetase regulatory subunit</fullName>
    </alternativeName>
    <alternativeName>
        <fullName evidence="6">Glutamate--cysteine ligase modifier subunit</fullName>
    </alternativeName>
</protein>
<dbReference type="Proteomes" id="UP001558652">
    <property type="component" value="Unassembled WGS sequence"/>
</dbReference>
<gene>
    <name evidence="9" type="ORF">AAG570_007133</name>
</gene>
<comment type="similarity">
    <text evidence="2">Belongs to the aldo/keto reductase family. Glutamate--cysteine ligase light chain subfamily.</text>
</comment>
<evidence type="ECO:0000256" key="2">
    <source>
        <dbReference type="ARBA" id="ARBA00008612"/>
    </source>
</evidence>
<evidence type="ECO:0000256" key="6">
    <source>
        <dbReference type="ARBA" id="ARBA00031154"/>
    </source>
</evidence>
<evidence type="ECO:0000256" key="1">
    <source>
        <dbReference type="ARBA" id="ARBA00005006"/>
    </source>
</evidence>
<evidence type="ECO:0000256" key="3">
    <source>
        <dbReference type="ARBA" id="ARBA00011532"/>
    </source>
</evidence>
<proteinExistence type="inferred from homology"/>
<organism evidence="9 10">
    <name type="scientific">Ranatra chinensis</name>
    <dbReference type="NCBI Taxonomy" id="642074"/>
    <lineage>
        <taxon>Eukaryota</taxon>
        <taxon>Metazoa</taxon>
        <taxon>Ecdysozoa</taxon>
        <taxon>Arthropoda</taxon>
        <taxon>Hexapoda</taxon>
        <taxon>Insecta</taxon>
        <taxon>Pterygota</taxon>
        <taxon>Neoptera</taxon>
        <taxon>Paraneoptera</taxon>
        <taxon>Hemiptera</taxon>
        <taxon>Heteroptera</taxon>
        <taxon>Panheteroptera</taxon>
        <taxon>Nepomorpha</taxon>
        <taxon>Nepidae</taxon>
        <taxon>Ranatrinae</taxon>
        <taxon>Ranatra</taxon>
    </lineage>
</organism>
<accession>A0ABD0XV00</accession>
<evidence type="ECO:0000256" key="5">
    <source>
        <dbReference type="ARBA" id="ARBA00030406"/>
    </source>
</evidence>
<evidence type="ECO:0000256" key="8">
    <source>
        <dbReference type="ARBA" id="ARBA00032926"/>
    </source>
</evidence>
<dbReference type="PANTHER" id="PTHR13295">
    <property type="entry name" value="GLUTAMATE CYSTEINE LIGASE REGULATORY SUBUNIT"/>
    <property type="match status" value="1"/>
</dbReference>
<comment type="subunit">
    <text evidence="3">Heterodimer of a catalytic heavy chain and a regulatory light chain.</text>
</comment>
<evidence type="ECO:0000256" key="7">
    <source>
        <dbReference type="ARBA" id="ARBA00031732"/>
    </source>
</evidence>